<feature type="repeat" description="TPR" evidence="8">
    <location>
        <begin position="242"/>
        <end position="275"/>
    </location>
</feature>
<dbReference type="InterPro" id="IPR019734">
    <property type="entry name" value="TPR_rpt"/>
</dbReference>
<dbReference type="Pfam" id="PF13844">
    <property type="entry name" value="Glyco_transf_41"/>
    <property type="match status" value="1"/>
</dbReference>
<dbReference type="AlphaFoldDB" id="A0A935PZM5"/>
<dbReference type="Pfam" id="PF13424">
    <property type="entry name" value="TPR_12"/>
    <property type="match status" value="1"/>
</dbReference>
<keyword evidence="4" id="KW-0328">Glycosyltransferase</keyword>
<reference evidence="10 11" key="1">
    <citation type="submission" date="2020-10" db="EMBL/GenBank/DDBJ databases">
        <title>Connecting structure to function with the recovery of over 1000 high-quality activated sludge metagenome-assembled genomes encoding full-length rRNA genes using long-read sequencing.</title>
        <authorList>
            <person name="Singleton C.M."/>
            <person name="Petriglieri F."/>
            <person name="Kristensen J.M."/>
            <person name="Kirkegaard R.H."/>
            <person name="Michaelsen T.Y."/>
            <person name="Andersen M.H."/>
            <person name="Karst S.M."/>
            <person name="Dueholm M.S."/>
            <person name="Nielsen P.H."/>
            <person name="Albertsen M."/>
        </authorList>
    </citation>
    <scope>NUCLEOTIDE SEQUENCE [LARGE SCALE GENOMIC DNA]</scope>
    <source>
        <strain evidence="10">EsbW_18-Q3-R4-48_BATAC.285</strain>
    </source>
</reference>
<dbReference type="PROSITE" id="PS50005">
    <property type="entry name" value="TPR"/>
    <property type="match status" value="5"/>
</dbReference>
<keyword evidence="7 8" id="KW-0802">TPR repeat</keyword>
<evidence type="ECO:0000313" key="11">
    <source>
        <dbReference type="Proteomes" id="UP000697998"/>
    </source>
</evidence>
<dbReference type="EC" id="2.4.1.255" evidence="3"/>
<evidence type="ECO:0000256" key="5">
    <source>
        <dbReference type="ARBA" id="ARBA00022679"/>
    </source>
</evidence>
<feature type="repeat" description="TPR" evidence="8">
    <location>
        <begin position="208"/>
        <end position="241"/>
    </location>
</feature>
<dbReference type="InterPro" id="IPR004027">
    <property type="entry name" value="SEC_C_motif"/>
</dbReference>
<evidence type="ECO:0000259" key="9">
    <source>
        <dbReference type="SMART" id="SM01043"/>
    </source>
</evidence>
<comment type="caution">
    <text evidence="10">The sequence shown here is derived from an EMBL/GenBank/DDBJ whole genome shotgun (WGS) entry which is preliminary data.</text>
</comment>
<evidence type="ECO:0000313" key="10">
    <source>
        <dbReference type="EMBL" id="MBK7676323.1"/>
    </source>
</evidence>
<dbReference type="InterPro" id="IPR011990">
    <property type="entry name" value="TPR-like_helical_dom_sf"/>
</dbReference>
<feature type="repeat" description="TPR" evidence="8">
    <location>
        <begin position="276"/>
        <end position="309"/>
    </location>
</feature>
<comment type="pathway">
    <text evidence="1">Protein modification; protein glycosylation.</text>
</comment>
<evidence type="ECO:0000256" key="4">
    <source>
        <dbReference type="ARBA" id="ARBA00022676"/>
    </source>
</evidence>
<evidence type="ECO:0000256" key="6">
    <source>
        <dbReference type="ARBA" id="ARBA00022737"/>
    </source>
</evidence>
<dbReference type="EMBL" id="JADJMH010000018">
    <property type="protein sequence ID" value="MBK7676323.1"/>
    <property type="molecule type" value="Genomic_DNA"/>
</dbReference>
<evidence type="ECO:0000256" key="7">
    <source>
        <dbReference type="ARBA" id="ARBA00022803"/>
    </source>
</evidence>
<dbReference type="InterPro" id="IPR005158">
    <property type="entry name" value="BTAD"/>
</dbReference>
<evidence type="ECO:0000256" key="2">
    <source>
        <dbReference type="ARBA" id="ARBA00005386"/>
    </source>
</evidence>
<dbReference type="SUPFAM" id="SSF48452">
    <property type="entry name" value="TPR-like"/>
    <property type="match status" value="2"/>
</dbReference>
<dbReference type="Gene3D" id="3.10.450.50">
    <property type="match status" value="1"/>
</dbReference>
<dbReference type="SMART" id="SM00028">
    <property type="entry name" value="TPR"/>
    <property type="match status" value="7"/>
</dbReference>
<dbReference type="PANTHER" id="PTHR44835">
    <property type="entry name" value="UDP-N-ACETYLGLUCOSAMINE--PEPTIDE N-ACETYLGLUCOSAMINYLTRANSFERASE SPINDLY-RELATED"/>
    <property type="match status" value="1"/>
</dbReference>
<feature type="repeat" description="TPR" evidence="8">
    <location>
        <begin position="106"/>
        <end position="139"/>
    </location>
</feature>
<feature type="repeat" description="TPR" evidence="8">
    <location>
        <begin position="310"/>
        <end position="343"/>
    </location>
</feature>
<dbReference type="SUPFAM" id="SSF103642">
    <property type="entry name" value="Sec-C motif"/>
    <property type="match status" value="1"/>
</dbReference>
<sequence length="811" mass="87599">MRHGRNDPCPCGSGRKYKNCCLGSDTAGLLPSGAAPIAPASANPGQLVAMYRAGRFVELESCLRVLLEHSPQSGFCWGLLGATLQAQGRDGLLALQRATLLSPRDFDAQTGLGVAFRQRGRLADAADSFRRALALQPESPAAQFNLGDALRMLGRFAEAEAHLRRVLAGVPDSLDGLVSLALTLGELGAFGEAEALCRRALQLAPGAAAAQFCLGNILVRSARLDEAKSCFLAALQADPTWVPALESLGNVLQELGSVAQAEACYRRCLELRPGLANACANLGRLFVEQNRFAEAEACYRDALKTEPDNAGIHERLGSVLLELGRSGEAKTCYLQAIRVEPERVSARLALATVDLPVITQTAEEAAAVPGLFASALEELAGWLHSDPERKVAAGDLAVTQQPFFLAYRDGNHVGLLSRYADLVGECLQSRVCTSRPHRERIRLVIVSHQVRWHSVWNIVLRGLLLHLDRSRFEVLLYHLGNAEDGETAFARTQVDGWRDRHTITDAAGWLAAAESDCPDVIFYPEIGMSSMAYLLAAQRLAPLQVASWGHPITTGLATIDLFLSGELLEAPDADAHYRERLIRLPGTGCCTSSLPLIGEPIPEVEKRLAAMDGPRFVIAQRAIKFDPVADDSYAKIAVATGASVFILLRDPVCPWATDLIKARLELTFRSHGLDPGRHLVEIPWLSPGKFLALLDICDVYLDCTGFSGYTTAWLALHRGLPIVALEGRYMRQRLAAGLLRKAGLADTIASSVDDYVAIAARLAGECRDPDRKEALRAAVLAAAPSVDGDVQVVRSFEQCLTTALEASAPRR</sequence>
<organism evidence="10 11">
    <name type="scientific">Candidatus Accumulibacter proximus</name>
    <dbReference type="NCBI Taxonomy" id="2954385"/>
    <lineage>
        <taxon>Bacteria</taxon>
        <taxon>Pseudomonadati</taxon>
        <taxon>Pseudomonadota</taxon>
        <taxon>Betaproteobacteria</taxon>
        <taxon>Candidatus Accumulibacter</taxon>
    </lineage>
</organism>
<protein>
    <recommendedName>
        <fullName evidence="3">protein O-GlcNAc transferase</fullName>
        <ecNumber evidence="3">2.4.1.255</ecNumber>
    </recommendedName>
</protein>
<keyword evidence="5" id="KW-0808">Transferase</keyword>
<comment type="similarity">
    <text evidence="2">Belongs to the glycosyltransferase 41 family. O-GlcNAc transferase subfamily.</text>
</comment>
<dbReference type="InterPro" id="IPR051939">
    <property type="entry name" value="Glycosyltr_41/O-GlcNAc_trsf"/>
</dbReference>
<keyword evidence="6" id="KW-0677">Repeat</keyword>
<dbReference type="Gene3D" id="3.40.50.2000">
    <property type="entry name" value="Glycogen Phosphorylase B"/>
    <property type="match status" value="1"/>
</dbReference>
<accession>A0A935PZM5</accession>
<dbReference type="Pfam" id="PF13432">
    <property type="entry name" value="TPR_16"/>
    <property type="match status" value="2"/>
</dbReference>
<dbReference type="InterPro" id="IPR029489">
    <property type="entry name" value="OGT/SEC/SPY_C"/>
</dbReference>
<dbReference type="SMART" id="SM01043">
    <property type="entry name" value="BTAD"/>
    <property type="match status" value="1"/>
</dbReference>
<evidence type="ECO:0000256" key="3">
    <source>
        <dbReference type="ARBA" id="ARBA00011970"/>
    </source>
</evidence>
<evidence type="ECO:0000256" key="1">
    <source>
        <dbReference type="ARBA" id="ARBA00004922"/>
    </source>
</evidence>
<dbReference type="Proteomes" id="UP000697998">
    <property type="component" value="Unassembled WGS sequence"/>
</dbReference>
<dbReference type="Gene3D" id="3.40.50.11380">
    <property type="match status" value="1"/>
</dbReference>
<gene>
    <name evidence="10" type="ORF">IPJ27_17085</name>
</gene>
<dbReference type="Pfam" id="PF02810">
    <property type="entry name" value="SEC-C"/>
    <property type="match status" value="1"/>
</dbReference>
<dbReference type="Gene3D" id="1.25.40.10">
    <property type="entry name" value="Tetratricopeptide repeat domain"/>
    <property type="match status" value="2"/>
</dbReference>
<dbReference type="GO" id="GO:0097363">
    <property type="term" value="F:protein O-acetylglucosaminyltransferase activity"/>
    <property type="evidence" value="ECO:0007669"/>
    <property type="project" value="UniProtKB-EC"/>
</dbReference>
<name>A0A935PZM5_9PROT</name>
<evidence type="ECO:0000256" key="8">
    <source>
        <dbReference type="PROSITE-ProRule" id="PRU00339"/>
    </source>
</evidence>
<feature type="domain" description="Bacterial transcriptional activator" evidence="9">
    <location>
        <begin position="174"/>
        <end position="320"/>
    </location>
</feature>
<dbReference type="PANTHER" id="PTHR44835:SF1">
    <property type="entry name" value="PROTEIN O-GLCNAC TRANSFERASE"/>
    <property type="match status" value="1"/>
</dbReference>
<proteinExistence type="inferred from homology"/>
<dbReference type="Pfam" id="PF13181">
    <property type="entry name" value="TPR_8"/>
    <property type="match status" value="1"/>
</dbReference>